<feature type="domain" description="Methyltransferase" evidence="1">
    <location>
        <begin position="22"/>
        <end position="125"/>
    </location>
</feature>
<dbReference type="Proteomes" id="UP000295087">
    <property type="component" value="Unassembled WGS sequence"/>
</dbReference>
<dbReference type="GO" id="GO:0032259">
    <property type="term" value="P:methylation"/>
    <property type="evidence" value="ECO:0007669"/>
    <property type="project" value="UniProtKB-KW"/>
</dbReference>
<proteinExistence type="predicted"/>
<dbReference type="InterPro" id="IPR041698">
    <property type="entry name" value="Methyltransf_25"/>
</dbReference>
<dbReference type="CDD" id="cd02440">
    <property type="entry name" value="AdoMet_MTases"/>
    <property type="match status" value="1"/>
</dbReference>
<dbReference type="InterPro" id="IPR029063">
    <property type="entry name" value="SAM-dependent_MTases_sf"/>
</dbReference>
<accession>A0A4R6PMT5</accession>
<dbReference type="Gene3D" id="3.40.50.150">
    <property type="entry name" value="Vaccinia Virus protein VP39"/>
    <property type="match status" value="1"/>
</dbReference>
<evidence type="ECO:0000259" key="1">
    <source>
        <dbReference type="Pfam" id="PF13649"/>
    </source>
</evidence>
<dbReference type="AlphaFoldDB" id="A0A4R6PMT5"/>
<organism evidence="2 3">
    <name type="scientific">Nocardia ignorata</name>
    <dbReference type="NCBI Taxonomy" id="145285"/>
    <lineage>
        <taxon>Bacteria</taxon>
        <taxon>Bacillati</taxon>
        <taxon>Actinomycetota</taxon>
        <taxon>Actinomycetes</taxon>
        <taxon>Mycobacteriales</taxon>
        <taxon>Nocardiaceae</taxon>
        <taxon>Nocardia</taxon>
    </lineage>
</organism>
<comment type="caution">
    <text evidence="2">The sequence shown here is derived from an EMBL/GenBank/DDBJ whole genome shotgun (WGS) entry which is preliminary data.</text>
</comment>
<evidence type="ECO:0000313" key="3">
    <source>
        <dbReference type="Proteomes" id="UP000295087"/>
    </source>
</evidence>
<dbReference type="RefSeq" id="WP_084476523.1">
    <property type="nucleotide sequence ID" value="NZ_SNXK01000002.1"/>
</dbReference>
<dbReference type="Pfam" id="PF13649">
    <property type="entry name" value="Methyltransf_25"/>
    <property type="match status" value="1"/>
</dbReference>
<name>A0A4R6PMT5_NOCIG</name>
<dbReference type="GO" id="GO:0008168">
    <property type="term" value="F:methyltransferase activity"/>
    <property type="evidence" value="ECO:0007669"/>
    <property type="project" value="UniProtKB-KW"/>
</dbReference>
<gene>
    <name evidence="2" type="ORF">DFR75_102288</name>
</gene>
<protein>
    <submittedName>
        <fullName evidence="2">Methyltransferase family protein</fullName>
    </submittedName>
</protein>
<reference evidence="2 3" key="1">
    <citation type="submission" date="2019-03" db="EMBL/GenBank/DDBJ databases">
        <title>Genomic Encyclopedia of Type Strains, Phase IV (KMG-IV): sequencing the most valuable type-strain genomes for metagenomic binning, comparative biology and taxonomic classification.</title>
        <authorList>
            <person name="Goeker M."/>
        </authorList>
    </citation>
    <scope>NUCLEOTIDE SEQUENCE [LARGE SCALE GENOMIC DNA]</scope>
    <source>
        <strain evidence="2 3">DSM 44496</strain>
    </source>
</reference>
<dbReference type="EMBL" id="SNXK01000002">
    <property type="protein sequence ID" value="TDP39570.1"/>
    <property type="molecule type" value="Genomic_DNA"/>
</dbReference>
<sequence>MADEARFEWFADVMGVRAGEQVLEIGPGNGASLARMAERIGDGRIVGVERSATALARARQRCADQIAAGRIRLVEGEIGKIAPARLLAELDPGEQFDLIYAVNVNLFWTSPAPQAWATLRTCLSPTARLWLCYGYGTPTDTPTSPKPATTRLADRCAAAGFTCEPTTSGDLLAVHLAPTR</sequence>
<keyword evidence="2" id="KW-0489">Methyltransferase</keyword>
<keyword evidence="2" id="KW-0808">Transferase</keyword>
<keyword evidence="3" id="KW-1185">Reference proteome</keyword>
<evidence type="ECO:0000313" key="2">
    <source>
        <dbReference type="EMBL" id="TDP39570.1"/>
    </source>
</evidence>
<dbReference type="SUPFAM" id="SSF53335">
    <property type="entry name" value="S-adenosyl-L-methionine-dependent methyltransferases"/>
    <property type="match status" value="1"/>
</dbReference>